<evidence type="ECO:0000313" key="5">
    <source>
        <dbReference type="EMBL" id="QDT95271.1"/>
    </source>
</evidence>
<dbReference type="KEGG" id="gaw:V144x_07130"/>
<feature type="compositionally biased region" description="Polar residues" evidence="1">
    <location>
        <begin position="1206"/>
        <end position="1218"/>
    </location>
</feature>
<dbReference type="Pfam" id="PF19557">
    <property type="entry name" value="DUF6079_1st"/>
    <property type="match status" value="1"/>
</dbReference>
<dbReference type="Pfam" id="PF26382">
    <property type="entry name" value="BREX_PglY_6th"/>
    <property type="match status" value="1"/>
</dbReference>
<feature type="domain" description="DUF6079" evidence="2">
    <location>
        <begin position="31"/>
        <end position="110"/>
    </location>
</feature>
<feature type="domain" description="ATPase PglY 5th" evidence="3">
    <location>
        <begin position="858"/>
        <end position="955"/>
    </location>
</feature>
<reference evidence="5 6" key="1">
    <citation type="submission" date="2019-03" db="EMBL/GenBank/DDBJ databases">
        <title>Deep-cultivation of Planctomycetes and their phenomic and genomic characterization uncovers novel biology.</title>
        <authorList>
            <person name="Wiegand S."/>
            <person name="Jogler M."/>
            <person name="Boedeker C."/>
            <person name="Pinto D."/>
            <person name="Vollmers J."/>
            <person name="Rivas-Marin E."/>
            <person name="Kohn T."/>
            <person name="Peeters S.H."/>
            <person name="Heuer A."/>
            <person name="Rast P."/>
            <person name="Oberbeckmann S."/>
            <person name="Bunk B."/>
            <person name="Jeske O."/>
            <person name="Meyerdierks A."/>
            <person name="Storesund J.E."/>
            <person name="Kallscheuer N."/>
            <person name="Luecker S."/>
            <person name="Lage O.M."/>
            <person name="Pohl T."/>
            <person name="Merkel B.J."/>
            <person name="Hornburger P."/>
            <person name="Mueller R.-W."/>
            <person name="Bruemmer F."/>
            <person name="Labrenz M."/>
            <person name="Spormann A.M."/>
            <person name="Op den Camp H."/>
            <person name="Overmann J."/>
            <person name="Amann R."/>
            <person name="Jetten M.S.M."/>
            <person name="Mascher T."/>
            <person name="Medema M.H."/>
            <person name="Devos D.P."/>
            <person name="Kaster A.-K."/>
            <person name="Ovreas L."/>
            <person name="Rohde M."/>
            <person name="Galperin M.Y."/>
            <person name="Jogler C."/>
        </authorList>
    </citation>
    <scope>NUCLEOTIDE SEQUENCE [LARGE SCALE GENOMIC DNA]</scope>
    <source>
        <strain evidence="5 6">V144</strain>
    </source>
</reference>
<organism evidence="5 6">
    <name type="scientific">Gimesia aquarii</name>
    <dbReference type="NCBI Taxonomy" id="2527964"/>
    <lineage>
        <taxon>Bacteria</taxon>
        <taxon>Pseudomonadati</taxon>
        <taxon>Planctomycetota</taxon>
        <taxon>Planctomycetia</taxon>
        <taxon>Planctomycetales</taxon>
        <taxon>Planctomycetaceae</taxon>
        <taxon>Gimesia</taxon>
    </lineage>
</organism>
<evidence type="ECO:0000259" key="2">
    <source>
        <dbReference type="Pfam" id="PF19557"/>
    </source>
</evidence>
<dbReference type="InterPro" id="IPR058748">
    <property type="entry name" value="PglY_5th"/>
</dbReference>
<evidence type="ECO:0000256" key="1">
    <source>
        <dbReference type="SAM" id="MobiDB-lite"/>
    </source>
</evidence>
<evidence type="ECO:0000259" key="4">
    <source>
        <dbReference type="Pfam" id="PF26382"/>
    </source>
</evidence>
<feature type="domain" description="ATPase PglY C-terminal" evidence="4">
    <location>
        <begin position="998"/>
        <end position="1179"/>
    </location>
</feature>
<dbReference type="AlphaFoldDB" id="A0A517VQH0"/>
<gene>
    <name evidence="5" type="ORF">V144x_07130</name>
</gene>
<dbReference type="Proteomes" id="UP000318704">
    <property type="component" value="Chromosome"/>
</dbReference>
<accession>A0A517VQH0</accession>
<feature type="region of interest" description="Disordered" evidence="1">
    <location>
        <begin position="1182"/>
        <end position="1218"/>
    </location>
</feature>
<sequence>MSKLISELLDLPERVRKGDFVLNLSKGVNEPQKTLERYVVTLQLVECFYDCLSLIKTAVEANNSKAAYLHGSFGSGKSHFMAVLHLILQHNSDVRNVKELQSVCETHKWVEKKKFLLVPYHMINAKDMETAIFGGYVDHVAELHPDAPLPGVFLADEIFDNARQHRSSLGDEKFFAELNKGKTGGDSSGGGGKPRFGKMKHAKLSSDGWDATSFEEALEAEPGSKERSLLVGDLVKNIFPAFRGIAHAKEEAYVELDEGLGILSAHAQSLGYDGLILFLDELILWLATNSGNLDFVQREANKLVKLVESKKSERPIPIISYVARQRDLRDLIGDTVSGIEQVNLSDILSHMEERFDMITLEDRNLPLIAQRRVLKTKNDACKAELSDGYEQAIKLQPEVMEILLARDGNKELFKQVYPFSPALIKSLIAISSALQRERTALKIMLEMLVKRRETLFVGDIVPLGDLWDVVADGDDTFSDVLRVRFAHAKKLYTNKLLPMLEEQHSVDLEVDREKAKTDSEVARKFEAFENDNRLIKSLMLAALVEGEETLKDMTCAKLAALNHGNVKSRFSGREYQTVKNKFTDWSGLHGEIRLSGDATNPTVTLQLVGVDTDLIIRAARAYDRPGERQLKVKRMLLKSFGMPEQDDMFFAHKFNWRGTHRICDVLFENVRRTTDEALRSSGDDWELIIDFPFDSEGKSPQEDIDRIEKFKEKGESHKTIIWLPEFFSTKTQTELGQLVIIDHLLRGNNLDQHASDLSSQDRETARTILESRQSALASKLQSIVEAAYGIRSVPHPGSLDDSYNIADSQFTSLFSSLSLQRPVGSTLGEAMEHLLDQALKHQYPKHPKFRQEIKVNKDLKDVLQVCQEAAHTQDGRIFVEDNRIRKALKNICDPLELGSMGETHFVLEGFWKTLFNKALSVSEKDNPDVADMKSWMGDDRGLPREIENLLIMVYAEQTNRAFVRFGGNFIPKLDDLPGELELRQEVLPTEEEWQETKKRIADLFGDDLSRLLNASNLAGLGEKFSDDGGYIAKFKADCDALPNRLQLILQKLGVSEDEANQCDRVKTAKAARAFFDAVEGQEPTPMVIAIAKARIETSGKALGRSIKSAATVLASLLEPNRWELFEAVAEINDRRKTDATLLIDDLRDSLMMDEFALAGGLPAKLSDAEGRSVKLLRPPKVIPTPDDDEEEIELPPVKPGWKRLDSGSTERMSGSDLSTLTEKLAAKLGDNPKRRITIQWTVEEQSE</sequence>
<evidence type="ECO:0008006" key="7">
    <source>
        <dbReference type="Google" id="ProtNLM"/>
    </source>
</evidence>
<dbReference type="InterPro" id="IPR058747">
    <property type="entry name" value="PglY_C"/>
</dbReference>
<evidence type="ECO:0000313" key="6">
    <source>
        <dbReference type="Proteomes" id="UP000318704"/>
    </source>
</evidence>
<protein>
    <recommendedName>
        <fullName evidence="7">Phage resistance protein</fullName>
    </recommendedName>
</protein>
<name>A0A517VQH0_9PLAN</name>
<dbReference type="RefSeq" id="WP_144981417.1">
    <property type="nucleotide sequence ID" value="NZ_CP037920.1"/>
</dbReference>
<dbReference type="EMBL" id="CP037920">
    <property type="protein sequence ID" value="QDT95271.1"/>
    <property type="molecule type" value="Genomic_DNA"/>
</dbReference>
<dbReference type="InterPro" id="IPR045725">
    <property type="entry name" value="DUF6079_N"/>
</dbReference>
<dbReference type="Pfam" id="PF26381">
    <property type="entry name" value="BREX_PglY_5th"/>
    <property type="match status" value="1"/>
</dbReference>
<feature type="region of interest" description="Disordered" evidence="1">
    <location>
        <begin position="180"/>
        <end position="200"/>
    </location>
</feature>
<feature type="compositionally biased region" description="Gly residues" evidence="1">
    <location>
        <begin position="182"/>
        <end position="194"/>
    </location>
</feature>
<proteinExistence type="predicted"/>
<evidence type="ECO:0000259" key="3">
    <source>
        <dbReference type="Pfam" id="PF26381"/>
    </source>
</evidence>